<proteinExistence type="predicted"/>
<evidence type="ECO:0000313" key="6">
    <source>
        <dbReference type="Proteomes" id="UP001496627"/>
    </source>
</evidence>
<keyword evidence="1" id="KW-0805">Transcription regulation</keyword>
<dbReference type="InterPro" id="IPR036390">
    <property type="entry name" value="WH_DNA-bd_sf"/>
</dbReference>
<keyword evidence="2" id="KW-0238">DNA-binding</keyword>
<dbReference type="EMBL" id="JBEAAL010000002">
    <property type="protein sequence ID" value="MEQ1404135.1"/>
    <property type="molecule type" value="Genomic_DNA"/>
</dbReference>
<dbReference type="Pfam" id="PF07729">
    <property type="entry name" value="FCD"/>
    <property type="match status" value="1"/>
</dbReference>
<dbReference type="RefSeq" id="WP_244446866.1">
    <property type="nucleotide sequence ID" value="NZ_JBEAAL010000002.1"/>
</dbReference>
<organism evidence="5 6">
    <name type="scientific">Neorhizobium phenanthreniclasticum</name>
    <dbReference type="NCBI Taxonomy" id="3157917"/>
    <lineage>
        <taxon>Bacteria</taxon>
        <taxon>Pseudomonadati</taxon>
        <taxon>Pseudomonadota</taxon>
        <taxon>Alphaproteobacteria</taxon>
        <taxon>Hyphomicrobiales</taxon>
        <taxon>Rhizobiaceae</taxon>
        <taxon>Rhizobium/Agrobacterium group</taxon>
        <taxon>Neorhizobium</taxon>
    </lineage>
</organism>
<dbReference type="CDD" id="cd07377">
    <property type="entry name" value="WHTH_GntR"/>
    <property type="match status" value="1"/>
</dbReference>
<name>A0ABV0LZC6_9HYPH</name>
<dbReference type="PROSITE" id="PS50949">
    <property type="entry name" value="HTH_GNTR"/>
    <property type="match status" value="1"/>
</dbReference>
<dbReference type="SUPFAM" id="SSF46785">
    <property type="entry name" value="Winged helix' DNA-binding domain"/>
    <property type="match status" value="1"/>
</dbReference>
<keyword evidence="6" id="KW-1185">Reference proteome</keyword>
<dbReference type="Gene3D" id="1.20.120.530">
    <property type="entry name" value="GntR ligand-binding domain-like"/>
    <property type="match status" value="1"/>
</dbReference>
<dbReference type="PANTHER" id="PTHR43537">
    <property type="entry name" value="TRANSCRIPTIONAL REGULATOR, GNTR FAMILY"/>
    <property type="match status" value="1"/>
</dbReference>
<dbReference type="SUPFAM" id="SSF48008">
    <property type="entry name" value="GntR ligand-binding domain-like"/>
    <property type="match status" value="1"/>
</dbReference>
<evidence type="ECO:0000256" key="3">
    <source>
        <dbReference type="ARBA" id="ARBA00023163"/>
    </source>
</evidence>
<evidence type="ECO:0000256" key="1">
    <source>
        <dbReference type="ARBA" id="ARBA00023015"/>
    </source>
</evidence>
<dbReference type="PANTHER" id="PTHR43537:SF5">
    <property type="entry name" value="UXU OPERON TRANSCRIPTIONAL REGULATOR"/>
    <property type="match status" value="1"/>
</dbReference>
<reference evidence="5 6" key="1">
    <citation type="submission" date="2024-05" db="EMBL/GenBank/DDBJ databases">
        <title>Neorhizobium sp. Rsf11, a plant growth promoting and heavy metal resistant PAH-degrader.</title>
        <authorList>
            <person name="Golubev S.N."/>
            <person name="Muratova A.Y."/>
            <person name="Markelova M.I."/>
        </authorList>
    </citation>
    <scope>NUCLEOTIDE SEQUENCE [LARGE SCALE GENOMIC DNA]</scope>
    <source>
        <strain evidence="5 6">Rsf11</strain>
    </source>
</reference>
<dbReference type="InterPro" id="IPR000524">
    <property type="entry name" value="Tscrpt_reg_HTH_GntR"/>
</dbReference>
<dbReference type="Gene3D" id="1.10.10.10">
    <property type="entry name" value="Winged helix-like DNA-binding domain superfamily/Winged helix DNA-binding domain"/>
    <property type="match status" value="1"/>
</dbReference>
<evidence type="ECO:0000313" key="5">
    <source>
        <dbReference type="EMBL" id="MEQ1404135.1"/>
    </source>
</evidence>
<dbReference type="SMART" id="SM00345">
    <property type="entry name" value="HTH_GNTR"/>
    <property type="match status" value="1"/>
</dbReference>
<accession>A0ABV0LZC6</accession>
<protein>
    <submittedName>
        <fullName evidence="5">GntR family transcriptional regulator</fullName>
    </submittedName>
</protein>
<evidence type="ECO:0000259" key="4">
    <source>
        <dbReference type="PROSITE" id="PS50949"/>
    </source>
</evidence>
<keyword evidence="3" id="KW-0804">Transcription</keyword>
<dbReference type="InterPro" id="IPR036388">
    <property type="entry name" value="WH-like_DNA-bd_sf"/>
</dbReference>
<feature type="domain" description="HTH gntR-type" evidence="4">
    <location>
        <begin position="26"/>
        <end position="93"/>
    </location>
</feature>
<sequence>MTIDEQQKRCSVNEQGGRGFIRIPKATFRAHIVDGLRSAILKGEISPGAQVTESSLAEQFGVSRGPLREAMRQLIDEGLLVTIPYTGTHVVELSVDDVREIYSMRVNLEIFAFELVWEKRDEAFRQGLLSRQAELTRCIDSGDDVASIDAELQLHGFVYEVSGHKILQKTWESIRGRLQLYWAAHHRAHGIRGPRRDGHDSYVANALGESLDVMRTEIRAHMARGGQQTEDFLLSSNAGKLERSDVQARATR</sequence>
<comment type="caution">
    <text evidence="5">The sequence shown here is derived from an EMBL/GenBank/DDBJ whole genome shotgun (WGS) entry which is preliminary data.</text>
</comment>
<evidence type="ECO:0000256" key="2">
    <source>
        <dbReference type="ARBA" id="ARBA00023125"/>
    </source>
</evidence>
<gene>
    <name evidence="5" type="ORF">ABK249_04250</name>
</gene>
<dbReference type="PRINTS" id="PR00035">
    <property type="entry name" value="HTHGNTR"/>
</dbReference>
<dbReference type="Pfam" id="PF00392">
    <property type="entry name" value="GntR"/>
    <property type="match status" value="1"/>
</dbReference>
<dbReference type="Proteomes" id="UP001496627">
    <property type="component" value="Unassembled WGS sequence"/>
</dbReference>
<dbReference type="InterPro" id="IPR008920">
    <property type="entry name" value="TF_FadR/GntR_C"/>
</dbReference>
<dbReference type="InterPro" id="IPR011711">
    <property type="entry name" value="GntR_C"/>
</dbReference>